<organism evidence="2">
    <name type="scientific">Phaeodactylum tricornutum</name>
    <name type="common">Diatom</name>
    <dbReference type="NCBI Taxonomy" id="2850"/>
    <lineage>
        <taxon>Eukaryota</taxon>
        <taxon>Sar</taxon>
        <taxon>Stramenopiles</taxon>
        <taxon>Ochrophyta</taxon>
        <taxon>Bacillariophyta</taxon>
        <taxon>Bacillariophyceae</taxon>
        <taxon>Bacillariophycidae</taxon>
        <taxon>Naviculales</taxon>
        <taxon>Phaeodactylaceae</taxon>
        <taxon>Phaeodactylum</taxon>
    </lineage>
</organism>
<proteinExistence type="predicted"/>
<evidence type="ECO:0000256" key="1">
    <source>
        <dbReference type="SAM" id="Phobius"/>
    </source>
</evidence>
<sequence>MDRRCYLCPTCVGTYASMHMDSLRKILNHLLMVMMMCNIFLFVASWNVSFLPIMGFNTVLVAFFLCFQNIVVWLILNNNRISALSFLAPTDFMVGVSLGITVGGAILSFVISSAYRHMSRCDAVQPIPVYEYVCAERKSSMAGIWFWSGLVFWLNFCSSLLLAIGRDELTQQNHYENIGLSMDDYEGHFHQHHQQEHGRNDFLGDAMSGIPPFVGDYSTVPEIRSAMEEAERRASNNKPSVEKAYIQQV</sequence>
<name>A0A8J9SC29_PHATR</name>
<evidence type="ECO:0000313" key="2">
    <source>
        <dbReference type="EMBL" id="CAG9288473.1"/>
    </source>
</evidence>
<keyword evidence="1" id="KW-1133">Transmembrane helix</keyword>
<feature type="transmembrane region" description="Helical" evidence="1">
    <location>
        <begin position="26"/>
        <end position="48"/>
    </location>
</feature>
<protein>
    <recommendedName>
        <fullName evidence="3">Transmembrane protein</fullName>
    </recommendedName>
</protein>
<gene>
    <name evidence="2" type="ORF">PTTT1_LOCUS38649</name>
</gene>
<dbReference type="EMBL" id="OU594944">
    <property type="protein sequence ID" value="CAG9288473.1"/>
    <property type="molecule type" value="Genomic_DNA"/>
</dbReference>
<feature type="transmembrane region" description="Helical" evidence="1">
    <location>
        <begin position="144"/>
        <end position="164"/>
    </location>
</feature>
<evidence type="ECO:0008006" key="3">
    <source>
        <dbReference type="Google" id="ProtNLM"/>
    </source>
</evidence>
<feature type="transmembrane region" description="Helical" evidence="1">
    <location>
        <begin position="88"/>
        <end position="111"/>
    </location>
</feature>
<keyword evidence="1" id="KW-0812">Transmembrane</keyword>
<dbReference type="Proteomes" id="UP000836788">
    <property type="component" value="Chromosome 3"/>
</dbReference>
<feature type="transmembrane region" description="Helical" evidence="1">
    <location>
        <begin position="54"/>
        <end position="76"/>
    </location>
</feature>
<accession>A0A8J9SC29</accession>
<keyword evidence="1" id="KW-0472">Membrane</keyword>
<reference evidence="2" key="1">
    <citation type="submission" date="2022-02" db="EMBL/GenBank/DDBJ databases">
        <authorList>
            <person name="Giguere J D."/>
        </authorList>
    </citation>
    <scope>NUCLEOTIDE SEQUENCE</scope>
    <source>
        <strain evidence="2">CCAP 1055/1</strain>
    </source>
</reference>
<dbReference type="AlphaFoldDB" id="A0A8J9SC29"/>